<dbReference type="Pfam" id="PF13466">
    <property type="entry name" value="STAS_2"/>
    <property type="match status" value="1"/>
</dbReference>
<proteinExistence type="predicted"/>
<evidence type="ECO:0000259" key="1">
    <source>
        <dbReference type="PROSITE" id="PS50801"/>
    </source>
</evidence>
<dbReference type="EMBL" id="CP003053">
    <property type="protein sequence ID" value="AFM18254.1"/>
    <property type="molecule type" value="Genomic_DNA"/>
</dbReference>
<dbReference type="OrthoDB" id="4628340at2"/>
<name>I4BLU7_MYCCN</name>
<dbReference type="STRING" id="710421.Mycch_3518"/>
<reference evidence="2 3" key="1">
    <citation type="submission" date="2012-06" db="EMBL/GenBank/DDBJ databases">
        <title>Complete sequence of chromosome of Mycobacterium chubuense NBB4.</title>
        <authorList>
            <consortium name="US DOE Joint Genome Institute"/>
            <person name="Lucas S."/>
            <person name="Han J."/>
            <person name="Lapidus A."/>
            <person name="Cheng J.-F."/>
            <person name="Goodwin L."/>
            <person name="Pitluck S."/>
            <person name="Peters L."/>
            <person name="Mikhailova N."/>
            <person name="Teshima H."/>
            <person name="Detter J.C."/>
            <person name="Han C."/>
            <person name="Tapia R."/>
            <person name="Land M."/>
            <person name="Hauser L."/>
            <person name="Kyrpides N."/>
            <person name="Ivanova N."/>
            <person name="Pagani I."/>
            <person name="Mattes T."/>
            <person name="Holmes A."/>
            <person name="Rutledge P."/>
            <person name="Paulsen I."/>
            <person name="Coleman N."/>
            <person name="Woyke T."/>
        </authorList>
    </citation>
    <scope>NUCLEOTIDE SEQUENCE [LARGE SCALE GENOMIC DNA]</scope>
    <source>
        <strain evidence="2 3">NBB4</strain>
    </source>
</reference>
<dbReference type="Proteomes" id="UP000006057">
    <property type="component" value="Chromosome"/>
</dbReference>
<dbReference type="CDD" id="cd07043">
    <property type="entry name" value="STAS_anti-anti-sigma_factors"/>
    <property type="match status" value="1"/>
</dbReference>
<dbReference type="eggNOG" id="COG1366">
    <property type="taxonomic scope" value="Bacteria"/>
</dbReference>
<protein>
    <submittedName>
        <fullName evidence="2">Anti-anti-sigma regulatory factor (Antagonist of anti-sigma factor)</fullName>
    </submittedName>
</protein>
<dbReference type="AlphaFoldDB" id="I4BLU7"/>
<dbReference type="InterPro" id="IPR002645">
    <property type="entry name" value="STAS_dom"/>
</dbReference>
<dbReference type="Gene3D" id="3.30.750.24">
    <property type="entry name" value="STAS domain"/>
    <property type="match status" value="1"/>
</dbReference>
<dbReference type="SUPFAM" id="SSF52091">
    <property type="entry name" value="SpoIIaa-like"/>
    <property type="match status" value="1"/>
</dbReference>
<sequence>MPTLLTLRTARRDDGTPVLIATGEIDLSNVDDFEKALSTAAAGAVRQGATLTVDLSAVEYLDSSAINVLYAEARNIETVIAHPLLVTILEVSGLSQLVAVESPPSVAER</sequence>
<organism evidence="2 3">
    <name type="scientific">Mycolicibacterium chubuense (strain NBB4)</name>
    <name type="common">Mycobacterium chubuense</name>
    <dbReference type="NCBI Taxonomy" id="710421"/>
    <lineage>
        <taxon>Bacteria</taxon>
        <taxon>Bacillati</taxon>
        <taxon>Actinomycetota</taxon>
        <taxon>Actinomycetes</taxon>
        <taxon>Mycobacteriales</taxon>
        <taxon>Mycobacteriaceae</taxon>
        <taxon>Mycolicibacterium</taxon>
    </lineage>
</organism>
<dbReference type="KEGG" id="mcb:Mycch_3518"/>
<dbReference type="PATRIC" id="fig|710421.3.peg.3519"/>
<keyword evidence="3" id="KW-1185">Reference proteome</keyword>
<accession>I4BLU7</accession>
<dbReference type="PROSITE" id="PS50801">
    <property type="entry name" value="STAS"/>
    <property type="match status" value="1"/>
</dbReference>
<feature type="domain" description="STAS" evidence="1">
    <location>
        <begin position="6"/>
        <end position="109"/>
    </location>
</feature>
<gene>
    <name evidence="2" type="ordered locus">Mycch_3518</name>
</gene>
<dbReference type="RefSeq" id="WP_014816729.1">
    <property type="nucleotide sequence ID" value="NC_018027.1"/>
</dbReference>
<evidence type="ECO:0000313" key="2">
    <source>
        <dbReference type="EMBL" id="AFM18254.1"/>
    </source>
</evidence>
<dbReference type="InterPro" id="IPR036513">
    <property type="entry name" value="STAS_dom_sf"/>
</dbReference>
<evidence type="ECO:0000313" key="3">
    <source>
        <dbReference type="Proteomes" id="UP000006057"/>
    </source>
</evidence>
<dbReference type="HOGENOM" id="CLU_115403_12_0_11"/>
<dbReference type="InterPro" id="IPR058548">
    <property type="entry name" value="MlaB-like_STAS"/>
</dbReference>